<dbReference type="InterPro" id="IPR003838">
    <property type="entry name" value="ABC3_permease_C"/>
</dbReference>
<keyword evidence="4 7" id="KW-1133">Transmembrane helix</keyword>
<evidence type="ECO:0000259" key="8">
    <source>
        <dbReference type="Pfam" id="PF02687"/>
    </source>
</evidence>
<keyword evidence="5 7" id="KW-0472">Membrane</keyword>
<dbReference type="Proteomes" id="UP000594688">
    <property type="component" value="Chromosome"/>
</dbReference>
<protein>
    <recommendedName>
        <fullName evidence="12">ABC3 transporter permease protein domain-containing protein</fullName>
    </recommendedName>
</protein>
<proteinExistence type="inferred from homology"/>
<feature type="transmembrane region" description="Helical" evidence="7">
    <location>
        <begin position="396"/>
        <end position="419"/>
    </location>
</feature>
<evidence type="ECO:0000256" key="3">
    <source>
        <dbReference type="ARBA" id="ARBA00022692"/>
    </source>
</evidence>
<dbReference type="InterPro" id="IPR025857">
    <property type="entry name" value="MacB_PCD"/>
</dbReference>
<feature type="transmembrane region" description="Helical" evidence="7">
    <location>
        <begin position="335"/>
        <end position="364"/>
    </location>
</feature>
<dbReference type="AlphaFoldDB" id="A0A7T0BZ36"/>
<keyword evidence="2" id="KW-1003">Cell membrane</keyword>
<evidence type="ECO:0000256" key="2">
    <source>
        <dbReference type="ARBA" id="ARBA00022475"/>
    </source>
</evidence>
<feature type="domain" description="ABC3 transporter permease C-terminal" evidence="8">
    <location>
        <begin position="297"/>
        <end position="421"/>
    </location>
</feature>
<reference evidence="10 11" key="1">
    <citation type="submission" date="2020-02" db="EMBL/GenBank/DDBJ databases">
        <title>Genomic and physiological characterization of two novel Nitrospinaceae genera.</title>
        <authorList>
            <person name="Mueller A.J."/>
            <person name="Jung M.-Y."/>
            <person name="Strachan C.R."/>
            <person name="Herbold C.W."/>
            <person name="Kirkegaard R.H."/>
            <person name="Daims H."/>
        </authorList>
    </citation>
    <scope>NUCLEOTIDE SEQUENCE [LARGE SCALE GENOMIC DNA]</scope>
    <source>
        <strain evidence="10">EB</strain>
    </source>
</reference>
<comment type="subcellular location">
    <subcellularLocation>
        <location evidence="1">Cell membrane</location>
        <topology evidence="1">Multi-pass membrane protein</topology>
    </subcellularLocation>
</comment>
<keyword evidence="3 7" id="KW-0812">Transmembrane</keyword>
<evidence type="ECO:0000259" key="9">
    <source>
        <dbReference type="Pfam" id="PF12704"/>
    </source>
</evidence>
<evidence type="ECO:0000256" key="6">
    <source>
        <dbReference type="ARBA" id="ARBA00038076"/>
    </source>
</evidence>
<sequence length="433" mass="47886">MIRWAILGLIRDRTRSLFPFLVVTVGVSLTVALYGFMDGIGMSILDMTSKLDTGHIRVVNKPYYEEEHLIPIDRSLAGQRETLDWLKKNGDSRITWSPRIRWMALMDVPDENGETKSQTPVSGYALDMLNPDSPELERLELEKSVVEGRLPTDSKELIVGYRLAENLDVGIGETVTLLGQSFDGGMAMDNYTVVGFVKFGIAAMDQKMALMDITGAQHTFYMEDMVTDWLGYLPASVSYQEYPLIQQGLQEKLPEWKMSPPASWASDDEPIVLSILDQRNLRPLVEKFELISGVNVMIFAFLMTLVLWNAGLINGVHRHGEMGLRLALGETHRDLVFRLAVEALVIGVAGSIAGCMVGGAFLYYLQEVGVDMGDAMAKSGMMLSDVARGRVSIEGLLWGGIPGIIASVFGTFIASLSVFKRSEASLFRELEVG</sequence>
<dbReference type="Pfam" id="PF02687">
    <property type="entry name" value="FtsX"/>
    <property type="match status" value="1"/>
</dbReference>
<evidence type="ECO:0000256" key="1">
    <source>
        <dbReference type="ARBA" id="ARBA00004651"/>
    </source>
</evidence>
<feature type="transmembrane region" description="Helical" evidence="7">
    <location>
        <begin position="16"/>
        <end position="37"/>
    </location>
</feature>
<evidence type="ECO:0000256" key="7">
    <source>
        <dbReference type="SAM" id="Phobius"/>
    </source>
</evidence>
<dbReference type="KEGG" id="nli:G3M70_17030"/>
<evidence type="ECO:0000313" key="10">
    <source>
        <dbReference type="EMBL" id="QPJ63486.1"/>
    </source>
</evidence>
<gene>
    <name evidence="10" type="ORF">G3M70_17030</name>
</gene>
<dbReference type="PANTHER" id="PTHR30572:SF4">
    <property type="entry name" value="ABC TRANSPORTER PERMEASE YTRF"/>
    <property type="match status" value="1"/>
</dbReference>
<feature type="transmembrane region" description="Helical" evidence="7">
    <location>
        <begin position="290"/>
        <end position="314"/>
    </location>
</feature>
<evidence type="ECO:0000256" key="4">
    <source>
        <dbReference type="ARBA" id="ARBA00022989"/>
    </source>
</evidence>
<evidence type="ECO:0008006" key="12">
    <source>
        <dbReference type="Google" id="ProtNLM"/>
    </source>
</evidence>
<dbReference type="EMBL" id="CP048685">
    <property type="protein sequence ID" value="QPJ63486.1"/>
    <property type="molecule type" value="Genomic_DNA"/>
</dbReference>
<evidence type="ECO:0000256" key="5">
    <source>
        <dbReference type="ARBA" id="ARBA00023136"/>
    </source>
</evidence>
<evidence type="ECO:0000313" key="11">
    <source>
        <dbReference type="Proteomes" id="UP000594688"/>
    </source>
</evidence>
<dbReference type="GO" id="GO:0005886">
    <property type="term" value="C:plasma membrane"/>
    <property type="evidence" value="ECO:0007669"/>
    <property type="project" value="UniProtKB-SubCell"/>
</dbReference>
<accession>A0A7T0BZ36</accession>
<organism evidence="10 11">
    <name type="scientific">Candidatus Nitronauta litoralis</name>
    <dbReference type="NCBI Taxonomy" id="2705533"/>
    <lineage>
        <taxon>Bacteria</taxon>
        <taxon>Pseudomonadati</taxon>
        <taxon>Nitrospinota/Tectimicrobiota group</taxon>
        <taxon>Nitrospinota</taxon>
        <taxon>Nitrospinia</taxon>
        <taxon>Nitrospinales</taxon>
        <taxon>Nitrospinaceae</taxon>
        <taxon>Candidatus Nitronauta</taxon>
    </lineage>
</organism>
<feature type="domain" description="MacB-like periplasmic core" evidence="9">
    <location>
        <begin position="21"/>
        <end position="220"/>
    </location>
</feature>
<dbReference type="InterPro" id="IPR050250">
    <property type="entry name" value="Macrolide_Exporter_MacB"/>
</dbReference>
<name>A0A7T0BZ36_9BACT</name>
<dbReference type="Pfam" id="PF12704">
    <property type="entry name" value="MacB_PCD"/>
    <property type="match status" value="1"/>
</dbReference>
<dbReference type="GO" id="GO:0022857">
    <property type="term" value="F:transmembrane transporter activity"/>
    <property type="evidence" value="ECO:0007669"/>
    <property type="project" value="TreeGrafter"/>
</dbReference>
<comment type="similarity">
    <text evidence="6">Belongs to the ABC-4 integral membrane protein family.</text>
</comment>
<dbReference type="PANTHER" id="PTHR30572">
    <property type="entry name" value="MEMBRANE COMPONENT OF TRANSPORTER-RELATED"/>
    <property type="match status" value="1"/>
</dbReference>